<protein>
    <submittedName>
        <fullName evidence="1">Uncharacterized protein</fullName>
    </submittedName>
</protein>
<reference evidence="2" key="1">
    <citation type="journal article" date="2019" name="Int. J. Syst. Evol. Microbiol.">
        <title>The Global Catalogue of Microorganisms (GCM) 10K type strain sequencing project: providing services to taxonomists for standard genome sequencing and annotation.</title>
        <authorList>
            <consortium name="The Broad Institute Genomics Platform"/>
            <consortium name="The Broad Institute Genome Sequencing Center for Infectious Disease"/>
            <person name="Wu L."/>
            <person name="Ma J."/>
        </authorList>
    </citation>
    <scope>NUCLEOTIDE SEQUENCE [LARGE SCALE GENOMIC DNA]</scope>
    <source>
        <strain evidence="2">JCM 17459</strain>
    </source>
</reference>
<dbReference type="EMBL" id="BAABBA010000008">
    <property type="protein sequence ID" value="GAA4287517.1"/>
    <property type="molecule type" value="Genomic_DNA"/>
</dbReference>
<evidence type="ECO:0000313" key="1">
    <source>
        <dbReference type="EMBL" id="GAA4287517.1"/>
    </source>
</evidence>
<gene>
    <name evidence="1" type="ORF">GCM10022262_18760</name>
</gene>
<dbReference type="RefSeq" id="WP_345040275.1">
    <property type="nucleotide sequence ID" value="NZ_BAABBA010000008.1"/>
</dbReference>
<comment type="caution">
    <text evidence="1">The sequence shown here is derived from an EMBL/GenBank/DDBJ whole genome shotgun (WGS) entry which is preliminary data.</text>
</comment>
<organism evidence="1 2">
    <name type="scientific">Georgenia daeguensis</name>
    <dbReference type="NCBI Taxonomy" id="908355"/>
    <lineage>
        <taxon>Bacteria</taxon>
        <taxon>Bacillati</taxon>
        <taxon>Actinomycetota</taxon>
        <taxon>Actinomycetes</taxon>
        <taxon>Micrococcales</taxon>
        <taxon>Bogoriellaceae</taxon>
        <taxon>Georgenia</taxon>
    </lineage>
</organism>
<evidence type="ECO:0000313" key="2">
    <source>
        <dbReference type="Proteomes" id="UP001499841"/>
    </source>
</evidence>
<keyword evidence="2" id="KW-1185">Reference proteome</keyword>
<sequence>MLVHINLPGPDAGDVVDIVSSDGHTLTATPEDADLVVTTVPTAPSAVPPGATILQFGGPLRLPTGTHVPTQVLDNSFRTTPAAQVLGVDLMARATLLTDPPRTAIVGAGQTDVVPLVTNAHGQHLALLFPHSRGGWHWWVHESSLDTLPWIDAAVEQLASQEARLRVGA</sequence>
<proteinExistence type="predicted"/>
<accession>A0ABP8EUC8</accession>
<dbReference type="Proteomes" id="UP001499841">
    <property type="component" value="Unassembled WGS sequence"/>
</dbReference>
<name>A0ABP8EUC8_9MICO</name>